<dbReference type="EMBL" id="MZMV01000037">
    <property type="protein sequence ID" value="OWV04147.1"/>
    <property type="molecule type" value="Genomic_DNA"/>
</dbReference>
<keyword evidence="1" id="KW-0812">Transmembrane</keyword>
<keyword evidence="3" id="KW-1185">Reference proteome</keyword>
<dbReference type="AlphaFoldDB" id="A0A246RIN7"/>
<keyword evidence="1" id="KW-1133">Transmembrane helix</keyword>
<evidence type="ECO:0000313" key="3">
    <source>
        <dbReference type="Proteomes" id="UP000197174"/>
    </source>
</evidence>
<evidence type="ECO:0000256" key="1">
    <source>
        <dbReference type="SAM" id="Phobius"/>
    </source>
</evidence>
<dbReference type="OrthoDB" id="3402984at2"/>
<organism evidence="2 3">
    <name type="scientific">Micromonospora wenchangensis</name>
    <dbReference type="NCBI Taxonomy" id="1185415"/>
    <lineage>
        <taxon>Bacteria</taxon>
        <taxon>Bacillati</taxon>
        <taxon>Actinomycetota</taxon>
        <taxon>Actinomycetes</taxon>
        <taxon>Micromonosporales</taxon>
        <taxon>Micromonosporaceae</taxon>
        <taxon>Micromonospora</taxon>
    </lineage>
</organism>
<gene>
    <name evidence="2" type="ORF">B5D80_20740</name>
</gene>
<keyword evidence="1" id="KW-0472">Membrane</keyword>
<name>A0A246RIN7_9ACTN</name>
<evidence type="ECO:0000313" key="2">
    <source>
        <dbReference type="EMBL" id="OWV04147.1"/>
    </source>
</evidence>
<proteinExistence type="predicted"/>
<dbReference type="RefSeq" id="WP_088645572.1">
    <property type="nucleotide sequence ID" value="NZ_CBDRBW010000006.1"/>
</dbReference>
<sequence length="98" mass="11275">MTTPPPPEHRARVELPEWMRHPEPPRRTLGRRLSELVEAVPTLRRARLSLWRWRDRSRFSERHPVVAGIVSFVLVATLASLLVGGALYLFARMRAGTL</sequence>
<reference evidence="2 3" key="1">
    <citation type="submission" date="2017-03" db="EMBL/GenBank/DDBJ databases">
        <title>Whole genome sequence of Micromonospora wenchangensis, isolated from mangrove soil.</title>
        <authorList>
            <person name="Yang H."/>
        </authorList>
    </citation>
    <scope>NUCLEOTIDE SEQUENCE [LARGE SCALE GENOMIC DNA]</scope>
    <source>
        <strain evidence="2 3">CCTCC AA 2012002</strain>
    </source>
</reference>
<dbReference type="Proteomes" id="UP000197174">
    <property type="component" value="Unassembled WGS sequence"/>
</dbReference>
<protein>
    <submittedName>
        <fullName evidence="2">Uncharacterized protein</fullName>
    </submittedName>
</protein>
<feature type="transmembrane region" description="Helical" evidence="1">
    <location>
        <begin position="65"/>
        <end position="91"/>
    </location>
</feature>
<accession>A0A246RIN7</accession>
<comment type="caution">
    <text evidence="2">The sequence shown here is derived from an EMBL/GenBank/DDBJ whole genome shotgun (WGS) entry which is preliminary data.</text>
</comment>